<dbReference type="InterPro" id="IPR036047">
    <property type="entry name" value="F-box-like_dom_sf"/>
</dbReference>
<keyword evidence="2" id="KW-1185">Reference proteome</keyword>
<proteinExistence type="predicted"/>
<dbReference type="PANTHER" id="PTHR31215">
    <property type="entry name" value="OS05G0510400 PROTEIN-RELATED"/>
    <property type="match status" value="1"/>
</dbReference>
<dbReference type="Proteomes" id="UP000215914">
    <property type="component" value="Unassembled WGS sequence"/>
</dbReference>
<protein>
    <submittedName>
        <fullName evidence="1">F-box-like domain superfamily protein</fullName>
    </submittedName>
</protein>
<gene>
    <name evidence="1" type="ORF">HanXRQr2_Chr15g0695191</name>
</gene>
<evidence type="ECO:0000313" key="2">
    <source>
        <dbReference type="Proteomes" id="UP000215914"/>
    </source>
</evidence>
<reference evidence="1" key="2">
    <citation type="submission" date="2020-06" db="EMBL/GenBank/DDBJ databases">
        <title>Helianthus annuus Genome sequencing and assembly Release 2.</title>
        <authorList>
            <person name="Gouzy J."/>
            <person name="Langlade N."/>
            <person name="Munos S."/>
        </authorList>
    </citation>
    <scope>NUCLEOTIDE SEQUENCE</scope>
    <source>
        <tissue evidence="1">Leaves</tissue>
    </source>
</reference>
<dbReference type="AlphaFoldDB" id="A0A9K3E2A0"/>
<accession>A0A9K3E2A0</accession>
<dbReference type="SUPFAM" id="SSF81383">
    <property type="entry name" value="F-box domain"/>
    <property type="match status" value="1"/>
</dbReference>
<dbReference type="InterPro" id="IPR044809">
    <property type="entry name" value="AUF1-like"/>
</dbReference>
<organism evidence="1 2">
    <name type="scientific">Helianthus annuus</name>
    <name type="common">Common sunflower</name>
    <dbReference type="NCBI Taxonomy" id="4232"/>
    <lineage>
        <taxon>Eukaryota</taxon>
        <taxon>Viridiplantae</taxon>
        <taxon>Streptophyta</taxon>
        <taxon>Embryophyta</taxon>
        <taxon>Tracheophyta</taxon>
        <taxon>Spermatophyta</taxon>
        <taxon>Magnoliopsida</taxon>
        <taxon>eudicotyledons</taxon>
        <taxon>Gunneridae</taxon>
        <taxon>Pentapetalae</taxon>
        <taxon>asterids</taxon>
        <taxon>campanulids</taxon>
        <taxon>Asterales</taxon>
        <taxon>Asteraceae</taxon>
        <taxon>Asteroideae</taxon>
        <taxon>Heliantheae alliance</taxon>
        <taxon>Heliantheae</taxon>
        <taxon>Helianthus</taxon>
    </lineage>
</organism>
<reference evidence="1" key="1">
    <citation type="journal article" date="2017" name="Nature">
        <title>The sunflower genome provides insights into oil metabolism, flowering and Asterid evolution.</title>
        <authorList>
            <person name="Badouin H."/>
            <person name="Gouzy J."/>
            <person name="Grassa C.J."/>
            <person name="Murat F."/>
            <person name="Staton S.E."/>
            <person name="Cottret L."/>
            <person name="Lelandais-Briere C."/>
            <person name="Owens G.L."/>
            <person name="Carrere S."/>
            <person name="Mayjonade B."/>
            <person name="Legrand L."/>
            <person name="Gill N."/>
            <person name="Kane N.C."/>
            <person name="Bowers J.E."/>
            <person name="Hubner S."/>
            <person name="Bellec A."/>
            <person name="Berard A."/>
            <person name="Berges H."/>
            <person name="Blanchet N."/>
            <person name="Boniface M.C."/>
            <person name="Brunel D."/>
            <person name="Catrice O."/>
            <person name="Chaidir N."/>
            <person name="Claudel C."/>
            <person name="Donnadieu C."/>
            <person name="Faraut T."/>
            <person name="Fievet G."/>
            <person name="Helmstetter N."/>
            <person name="King M."/>
            <person name="Knapp S.J."/>
            <person name="Lai Z."/>
            <person name="Le Paslier M.C."/>
            <person name="Lippi Y."/>
            <person name="Lorenzon L."/>
            <person name="Mandel J.R."/>
            <person name="Marage G."/>
            <person name="Marchand G."/>
            <person name="Marquand E."/>
            <person name="Bret-Mestries E."/>
            <person name="Morien E."/>
            <person name="Nambeesan S."/>
            <person name="Nguyen T."/>
            <person name="Pegot-Espagnet P."/>
            <person name="Pouilly N."/>
            <person name="Raftis F."/>
            <person name="Sallet E."/>
            <person name="Schiex T."/>
            <person name="Thomas J."/>
            <person name="Vandecasteele C."/>
            <person name="Vares D."/>
            <person name="Vear F."/>
            <person name="Vautrin S."/>
            <person name="Crespi M."/>
            <person name="Mangin B."/>
            <person name="Burke J.M."/>
            <person name="Salse J."/>
            <person name="Munos S."/>
            <person name="Vincourt P."/>
            <person name="Rieseberg L.H."/>
            <person name="Langlade N.B."/>
        </authorList>
    </citation>
    <scope>NUCLEOTIDE SEQUENCE</scope>
    <source>
        <tissue evidence="1">Leaves</tissue>
    </source>
</reference>
<dbReference type="Gramene" id="mRNA:HanXRQr2_Chr15g0695191">
    <property type="protein sequence ID" value="mRNA:HanXRQr2_Chr15g0695191"/>
    <property type="gene ID" value="HanXRQr2_Chr15g0695191"/>
</dbReference>
<sequence length="115" mass="12874">MMTDYLTGDWFDSLPDSLLLLIFNKIGDVKALGRCCAVSRSCVTHHSPTQVFENFNEIKFLNIELPSGELGIEDEVLLRWRADFGSTLHNCVMLGASTVNYVDKRSSSTNQINSN</sequence>
<evidence type="ECO:0000313" key="1">
    <source>
        <dbReference type="EMBL" id="KAF5764708.1"/>
    </source>
</evidence>
<comment type="caution">
    <text evidence="1">The sequence shown here is derived from an EMBL/GenBank/DDBJ whole genome shotgun (WGS) entry which is preliminary data.</text>
</comment>
<name>A0A9K3E2A0_HELAN</name>
<dbReference type="EMBL" id="MNCJ02000330">
    <property type="protein sequence ID" value="KAF5764708.1"/>
    <property type="molecule type" value="Genomic_DNA"/>
</dbReference>